<evidence type="ECO:0000256" key="7">
    <source>
        <dbReference type="ARBA" id="ARBA00031400"/>
    </source>
</evidence>
<comment type="catalytic activity">
    <reaction evidence="8">
        <text>4 Fe(II)-[cytochrome c] + O2 + 8 H(+)(in) = 4 Fe(III)-[cytochrome c] + 2 H2O + 4 H(+)(out)</text>
        <dbReference type="Rhea" id="RHEA:11436"/>
        <dbReference type="Rhea" id="RHEA-COMP:10350"/>
        <dbReference type="Rhea" id="RHEA-COMP:14399"/>
        <dbReference type="ChEBI" id="CHEBI:15377"/>
        <dbReference type="ChEBI" id="CHEBI:15378"/>
        <dbReference type="ChEBI" id="CHEBI:15379"/>
        <dbReference type="ChEBI" id="CHEBI:29033"/>
        <dbReference type="ChEBI" id="CHEBI:29034"/>
        <dbReference type="EC" id="7.1.1.9"/>
    </reaction>
</comment>
<evidence type="ECO:0000256" key="5">
    <source>
        <dbReference type="ARBA" id="ARBA00022989"/>
    </source>
</evidence>
<dbReference type="PANTHER" id="PTHR11403:SF6">
    <property type="entry name" value="NITRIC OXIDE REDUCTASE SUBUNIT E"/>
    <property type="match status" value="1"/>
</dbReference>
<dbReference type="Gene3D" id="1.20.120.80">
    <property type="entry name" value="Cytochrome c oxidase, subunit III, four-helix bundle"/>
    <property type="match status" value="1"/>
</dbReference>
<reference evidence="13 14" key="1">
    <citation type="submission" date="2015-03" db="EMBL/GenBank/DDBJ databases">
        <authorList>
            <person name="Urmite Genomes"/>
        </authorList>
    </citation>
    <scope>NUCLEOTIDE SEQUENCE [LARGE SCALE GENOMIC DNA]</scope>
    <source>
        <strain evidence="13 14">CSUR P1491</strain>
    </source>
</reference>
<evidence type="ECO:0000256" key="2">
    <source>
        <dbReference type="ARBA" id="ARBA00010581"/>
    </source>
</evidence>
<feature type="transmembrane region" description="Helical" evidence="11">
    <location>
        <begin position="100"/>
        <end position="119"/>
    </location>
</feature>
<sequence length="203" mass="22571">MTSVRQSRVRQTASDSPRPPRKIPGEEGIWVFVLGDMTVFALFFATFMYSRGKNRALFARDHADLHVALGTINTVLLLSSSLLVVLAVQRVLSGRREGAARLIAGALGCGAGFVGVKAIEWTQLFAAHKGVGSGEFYSYYFMFTGIHLLHVLIGMAFLSRLIIVIRKAEFGEKQARLCETGGIFWHMVDLLWVVLFALFYLVR</sequence>
<evidence type="ECO:0000259" key="12">
    <source>
        <dbReference type="PROSITE" id="PS50253"/>
    </source>
</evidence>
<dbReference type="InterPro" id="IPR035973">
    <property type="entry name" value="Cyt_c_oxidase_su3-like_sf"/>
</dbReference>
<dbReference type="GO" id="GO:0005886">
    <property type="term" value="C:plasma membrane"/>
    <property type="evidence" value="ECO:0007669"/>
    <property type="project" value="UniProtKB-SubCell"/>
</dbReference>
<dbReference type="EMBL" id="CTEE01000001">
    <property type="protein sequence ID" value="CQD17900.1"/>
    <property type="molecule type" value="Genomic_DNA"/>
</dbReference>
<accession>A0A0E3WD44</accession>
<dbReference type="InterPro" id="IPR000298">
    <property type="entry name" value="Cyt_c_oxidase-like_su3"/>
</dbReference>
<evidence type="ECO:0000256" key="1">
    <source>
        <dbReference type="ARBA" id="ARBA00004141"/>
    </source>
</evidence>
<feature type="compositionally biased region" description="Polar residues" evidence="10">
    <location>
        <begin position="1"/>
        <end position="15"/>
    </location>
</feature>
<feature type="transmembrane region" description="Helical" evidence="11">
    <location>
        <begin position="28"/>
        <end position="47"/>
    </location>
</feature>
<dbReference type="OrthoDB" id="9810850at2"/>
<protein>
    <recommendedName>
        <fullName evidence="3">Probable cytochrome c oxidase subunit 3</fullName>
    </recommendedName>
    <alternativeName>
        <fullName evidence="7">Cytochrome aa3 subunit 3</fullName>
    </alternativeName>
</protein>
<gene>
    <name evidence="13" type="ORF">BN1232_04049</name>
</gene>
<evidence type="ECO:0000256" key="6">
    <source>
        <dbReference type="ARBA" id="ARBA00023136"/>
    </source>
</evidence>
<dbReference type="Pfam" id="PF00510">
    <property type="entry name" value="COX3"/>
    <property type="match status" value="1"/>
</dbReference>
<evidence type="ECO:0000256" key="8">
    <source>
        <dbReference type="ARBA" id="ARBA00047816"/>
    </source>
</evidence>
<dbReference type="PANTHER" id="PTHR11403">
    <property type="entry name" value="CYTOCHROME C OXIDASE SUBUNIT III"/>
    <property type="match status" value="1"/>
</dbReference>
<evidence type="ECO:0000256" key="11">
    <source>
        <dbReference type="SAM" id="Phobius"/>
    </source>
</evidence>
<feature type="transmembrane region" description="Helical" evidence="11">
    <location>
        <begin position="139"/>
        <end position="163"/>
    </location>
</feature>
<keyword evidence="6 11" id="KW-0472">Membrane</keyword>
<dbReference type="InterPro" id="IPR013833">
    <property type="entry name" value="Cyt_c_oxidase_su3_a-hlx"/>
</dbReference>
<dbReference type="SUPFAM" id="SSF81452">
    <property type="entry name" value="Cytochrome c oxidase subunit III-like"/>
    <property type="match status" value="1"/>
</dbReference>
<dbReference type="AlphaFoldDB" id="A0A0E3WD44"/>
<evidence type="ECO:0000256" key="3">
    <source>
        <dbReference type="ARBA" id="ARBA00022347"/>
    </source>
</evidence>
<organism evidence="13 14">
    <name type="scientific">Mycobacterium lentiflavum</name>
    <dbReference type="NCBI Taxonomy" id="141349"/>
    <lineage>
        <taxon>Bacteria</taxon>
        <taxon>Bacillati</taxon>
        <taxon>Actinomycetota</taxon>
        <taxon>Actinomycetes</taxon>
        <taxon>Mycobacteriales</taxon>
        <taxon>Mycobacteriaceae</taxon>
        <taxon>Mycobacterium</taxon>
        <taxon>Mycobacterium simiae complex</taxon>
    </lineage>
</organism>
<keyword evidence="5 11" id="KW-1133">Transmembrane helix</keyword>
<dbReference type="InterPro" id="IPR024791">
    <property type="entry name" value="Cyt_c/ubiquinol_Oxase_su3"/>
</dbReference>
<proteinExistence type="inferred from homology"/>
<dbReference type="GO" id="GO:0004129">
    <property type="term" value="F:cytochrome-c oxidase activity"/>
    <property type="evidence" value="ECO:0007669"/>
    <property type="project" value="UniProtKB-EC"/>
</dbReference>
<dbReference type="PROSITE" id="PS50253">
    <property type="entry name" value="COX3"/>
    <property type="match status" value="1"/>
</dbReference>
<comment type="similarity">
    <text evidence="2 9">Belongs to the cytochrome c oxidase subunit 3 family.</text>
</comment>
<feature type="transmembrane region" description="Helical" evidence="11">
    <location>
        <begin position="67"/>
        <end position="88"/>
    </location>
</feature>
<keyword evidence="4 9" id="KW-0812">Transmembrane</keyword>
<evidence type="ECO:0000313" key="13">
    <source>
        <dbReference type="EMBL" id="CQD17900.1"/>
    </source>
</evidence>
<evidence type="ECO:0000256" key="10">
    <source>
        <dbReference type="SAM" id="MobiDB-lite"/>
    </source>
</evidence>
<feature type="transmembrane region" description="Helical" evidence="11">
    <location>
        <begin position="183"/>
        <end position="202"/>
    </location>
</feature>
<evidence type="ECO:0000256" key="4">
    <source>
        <dbReference type="ARBA" id="ARBA00022692"/>
    </source>
</evidence>
<name>A0A0E3WD44_MYCLN</name>
<dbReference type="STRING" id="141349.BN1232_04049"/>
<feature type="region of interest" description="Disordered" evidence="10">
    <location>
        <begin position="1"/>
        <end position="22"/>
    </location>
</feature>
<dbReference type="RefSeq" id="WP_090604389.1">
    <property type="nucleotide sequence ID" value="NZ_CTEE01000001.1"/>
</dbReference>
<evidence type="ECO:0000313" key="14">
    <source>
        <dbReference type="Proteomes" id="UP000199251"/>
    </source>
</evidence>
<comment type="subcellular location">
    <subcellularLocation>
        <location evidence="9">Cell membrane</location>
        <topology evidence="9">Multi-pass membrane protein</topology>
    </subcellularLocation>
    <subcellularLocation>
        <location evidence="1">Membrane</location>
        <topology evidence="1">Multi-pass membrane protein</topology>
    </subcellularLocation>
</comment>
<evidence type="ECO:0000256" key="9">
    <source>
        <dbReference type="RuleBase" id="RU003376"/>
    </source>
</evidence>
<dbReference type="Proteomes" id="UP000199251">
    <property type="component" value="Unassembled WGS sequence"/>
</dbReference>
<dbReference type="GO" id="GO:0019646">
    <property type="term" value="P:aerobic electron transport chain"/>
    <property type="evidence" value="ECO:0007669"/>
    <property type="project" value="InterPro"/>
</dbReference>
<feature type="domain" description="Heme-copper oxidase subunit III family profile" evidence="12">
    <location>
        <begin position="28"/>
        <end position="203"/>
    </location>
</feature>